<dbReference type="PANTHER" id="PTHR10098:SF112">
    <property type="entry name" value="SLR0380 PROTEIN"/>
    <property type="match status" value="1"/>
</dbReference>
<dbReference type="Proteomes" id="UP001230915">
    <property type="component" value="Unassembled WGS sequence"/>
</dbReference>
<evidence type="ECO:0000256" key="2">
    <source>
        <dbReference type="SAM" id="SignalP"/>
    </source>
</evidence>
<keyword evidence="2" id="KW-0732">Signal</keyword>
<dbReference type="InterPro" id="IPR024983">
    <property type="entry name" value="CHAT_dom"/>
</dbReference>
<dbReference type="SUPFAM" id="SSF48452">
    <property type="entry name" value="TPR-like"/>
    <property type="match status" value="2"/>
</dbReference>
<evidence type="ECO:0000259" key="3">
    <source>
        <dbReference type="Pfam" id="PF12770"/>
    </source>
</evidence>
<dbReference type="PANTHER" id="PTHR10098">
    <property type="entry name" value="RAPSYN-RELATED"/>
    <property type="match status" value="1"/>
</dbReference>
<organism evidence="4 5">
    <name type="scientific">Mesonia profundi</name>
    <dbReference type="NCBI Taxonomy" id="3070998"/>
    <lineage>
        <taxon>Bacteria</taxon>
        <taxon>Pseudomonadati</taxon>
        <taxon>Bacteroidota</taxon>
        <taxon>Flavobacteriia</taxon>
        <taxon>Flavobacteriales</taxon>
        <taxon>Flavobacteriaceae</taxon>
        <taxon>Mesonia</taxon>
    </lineage>
</organism>
<keyword evidence="1" id="KW-0812">Transmembrane</keyword>
<dbReference type="RefSeq" id="WP_308864101.1">
    <property type="nucleotide sequence ID" value="NZ_JAVHUL010000015.1"/>
</dbReference>
<feature type="domain" description="CHAT" evidence="3">
    <location>
        <begin position="612"/>
        <end position="881"/>
    </location>
</feature>
<dbReference type="InterPro" id="IPR019734">
    <property type="entry name" value="TPR_rpt"/>
</dbReference>
<dbReference type="SMART" id="SM00028">
    <property type="entry name" value="TPR"/>
    <property type="match status" value="4"/>
</dbReference>
<proteinExistence type="predicted"/>
<protein>
    <submittedName>
        <fullName evidence="4">CHAT domain-containing protein</fullName>
    </submittedName>
</protein>
<evidence type="ECO:0000313" key="5">
    <source>
        <dbReference type="Proteomes" id="UP001230915"/>
    </source>
</evidence>
<reference evidence="4 5" key="1">
    <citation type="submission" date="2023-08" db="EMBL/GenBank/DDBJ databases">
        <title>Mesonia sp. MT50, isolated from deep-sea sediment of the Mariana Trench.</title>
        <authorList>
            <person name="Fu H."/>
        </authorList>
    </citation>
    <scope>NUCLEOTIDE SEQUENCE [LARGE SCALE GENOMIC DNA]</scope>
    <source>
        <strain evidence="4 5">MT50</strain>
    </source>
</reference>
<dbReference type="Pfam" id="PF12770">
    <property type="entry name" value="CHAT"/>
    <property type="match status" value="1"/>
</dbReference>
<dbReference type="Gene3D" id="1.25.40.10">
    <property type="entry name" value="Tetratricopeptide repeat domain"/>
    <property type="match status" value="1"/>
</dbReference>
<keyword evidence="1" id="KW-0472">Membrane</keyword>
<gene>
    <name evidence="4" type="ORF">RBU60_07310</name>
</gene>
<feature type="signal peptide" evidence="2">
    <location>
        <begin position="1"/>
        <end position="19"/>
    </location>
</feature>
<keyword evidence="1" id="KW-1133">Transmembrane helix</keyword>
<sequence>MPNFKWFLFLVLFSPSTYAQSDLYVEDLNADFNQAYQYYYSNKDSCYFYFDRIKQTATKHQDIEYLLEALIRESWAANFHNDLSIIKHNIRQLDSIRRKNKAVIDTSEFKNYYNTAIEYTKGLYDYNLNNYKNALGYFNDIIIAIEENPDYLDDPEILNLYLSTTNFIGKLYLNEGKYKLAKNFYEKNLRTIKKNKDIDIGYSNNIQILLADIYQKEERYKKANASIFKVLGYYINVSKNGNRVITSYERVIDNHLELKQIDSASYYLQEMKEYLPEGHPLSSKYYKESAKISKAKNDYSSAQTSLQKLIAICKAKQTILPDFEMADAYQEMGLLHMHFNHPEKALNQYKLAENYLETNNSSTLNQTTRLQLLKNKIQALNKIDAFKESLLATNDALNILDQLKPSFKNNADKLFLMEEAFPIFESGLEAAFKLYETTKQDSLIDKAFYYSEKSKSVLLLEAILNTKATKFANIPKQIIEKEQLLKAQINHLEKQINQNKNDVLESELFEANNHYRELVATIETNYKSYYDLKYNADVISISELQNTLKPEEALISYFYGSEAMYIISITGNSKSIEKLKIDTSLEKDIIATYEMLNNPQSNLQELNNASFNLYKKLLAPSLEKLSQKNLIIVADGLLNYIPFSSLSVNGKTEYLLESHPISYVNSATLLEQLLEKETVNNEVLAFAPNFETSEFNSLLPLPNNQNEAQDILNYFSGKTFTQDQATLQNFNLESENYGLLHFATHAIINDESPEYSYLAFQPKANENNFLYVSDLYNLNLNANLVTLSACESGLGDLKSGEGFISLARGFYFSGVSSISSTLWKINDGSTLPIMDSFYKNLSEGKTKDLALQQAQLSFIKENSQNALAHPYYWSGFVLSGNTTAIAIGNNNTWIWYVFIILVFIILGILMIRK</sequence>
<evidence type="ECO:0000313" key="4">
    <source>
        <dbReference type="EMBL" id="MDQ7917377.1"/>
    </source>
</evidence>
<dbReference type="EMBL" id="JAVHUL010000015">
    <property type="protein sequence ID" value="MDQ7917377.1"/>
    <property type="molecule type" value="Genomic_DNA"/>
</dbReference>
<comment type="caution">
    <text evidence="4">The sequence shown here is derived from an EMBL/GenBank/DDBJ whole genome shotgun (WGS) entry which is preliminary data.</text>
</comment>
<name>A0ABU1A0Z3_9FLAO</name>
<feature type="chain" id="PRO_5047178879" evidence="2">
    <location>
        <begin position="20"/>
        <end position="913"/>
    </location>
</feature>
<accession>A0ABU1A0Z3</accession>
<keyword evidence="5" id="KW-1185">Reference proteome</keyword>
<feature type="transmembrane region" description="Helical" evidence="1">
    <location>
        <begin position="893"/>
        <end position="911"/>
    </location>
</feature>
<evidence type="ECO:0000256" key="1">
    <source>
        <dbReference type="SAM" id="Phobius"/>
    </source>
</evidence>
<dbReference type="InterPro" id="IPR011990">
    <property type="entry name" value="TPR-like_helical_dom_sf"/>
</dbReference>